<gene>
    <name evidence="2" type="ORF">EV685_3413</name>
</gene>
<evidence type="ECO:0000313" key="3">
    <source>
        <dbReference type="Proteomes" id="UP000293433"/>
    </source>
</evidence>
<organism evidence="2 3">
    <name type="scientific">Sphaerotilus mobilis</name>
    <dbReference type="NCBI Taxonomy" id="47994"/>
    <lineage>
        <taxon>Bacteria</taxon>
        <taxon>Pseudomonadati</taxon>
        <taxon>Pseudomonadota</taxon>
        <taxon>Betaproteobacteria</taxon>
        <taxon>Burkholderiales</taxon>
        <taxon>Sphaerotilaceae</taxon>
        <taxon>Sphaerotilus</taxon>
    </lineage>
</organism>
<dbReference type="InterPro" id="IPR012902">
    <property type="entry name" value="N_methyl_site"/>
</dbReference>
<dbReference type="Proteomes" id="UP000293433">
    <property type="component" value="Unassembled WGS sequence"/>
</dbReference>
<protein>
    <submittedName>
        <fullName evidence="2">MSHA pilin protein MshD</fullName>
    </submittedName>
</protein>
<feature type="transmembrane region" description="Helical" evidence="1">
    <location>
        <begin position="21"/>
        <end position="43"/>
    </location>
</feature>
<dbReference type="Pfam" id="PF07963">
    <property type="entry name" value="N_methyl"/>
    <property type="match status" value="1"/>
</dbReference>
<accession>A0A4Q7LDZ3</accession>
<evidence type="ECO:0000313" key="2">
    <source>
        <dbReference type="EMBL" id="RZS52222.1"/>
    </source>
</evidence>
<dbReference type="RefSeq" id="WP_130483214.1">
    <property type="nucleotide sequence ID" value="NZ_SGWV01000011.1"/>
</dbReference>
<keyword evidence="3" id="KW-1185">Reference proteome</keyword>
<reference evidence="2 3" key="1">
    <citation type="submission" date="2019-02" db="EMBL/GenBank/DDBJ databases">
        <title>Genomic Encyclopedia of Type Strains, Phase IV (KMG-IV): sequencing the most valuable type-strain genomes for metagenomic binning, comparative biology and taxonomic classification.</title>
        <authorList>
            <person name="Goeker M."/>
        </authorList>
    </citation>
    <scope>NUCLEOTIDE SEQUENCE [LARGE SCALE GENOMIC DNA]</scope>
    <source>
        <strain evidence="2 3">DSM 10617</strain>
    </source>
</reference>
<dbReference type="AlphaFoldDB" id="A0A4Q7LDZ3"/>
<keyword evidence="1" id="KW-0472">Membrane</keyword>
<name>A0A4Q7LDZ3_9BURK</name>
<dbReference type="EMBL" id="SGWV01000011">
    <property type="protein sequence ID" value="RZS52222.1"/>
    <property type="molecule type" value="Genomic_DNA"/>
</dbReference>
<evidence type="ECO:0000256" key="1">
    <source>
        <dbReference type="SAM" id="Phobius"/>
    </source>
</evidence>
<keyword evidence="1" id="KW-1133">Transmembrane helix</keyword>
<dbReference type="NCBIfam" id="TIGR02532">
    <property type="entry name" value="IV_pilin_GFxxxE"/>
    <property type="match status" value="1"/>
</dbReference>
<proteinExistence type="predicted"/>
<sequence>MAASSSRNGRSAGRRARQGLTLVELVLAMVVIGVGLAGVMLAYSTVGRGSADPLVQRQMQAIAEELIEEIALKPYAASANDAPTTDCARDTWNDIGDYAGYATTGRICGIDGVPIAALAGYSVRVAIEPVALGGISAARRISVTVSRSGSADLTLRTWRTDYAS</sequence>
<dbReference type="PROSITE" id="PS00409">
    <property type="entry name" value="PROKAR_NTER_METHYL"/>
    <property type="match status" value="1"/>
</dbReference>
<comment type="caution">
    <text evidence="2">The sequence shown here is derived from an EMBL/GenBank/DDBJ whole genome shotgun (WGS) entry which is preliminary data.</text>
</comment>
<dbReference type="OrthoDB" id="8759523at2"/>
<keyword evidence="1" id="KW-0812">Transmembrane</keyword>